<dbReference type="RefSeq" id="WP_378752019.1">
    <property type="nucleotide sequence ID" value="NZ_JBHSSV010000007.1"/>
</dbReference>
<organism evidence="1 2">
    <name type="scientific">Microbacterium koreense</name>
    <dbReference type="NCBI Taxonomy" id="323761"/>
    <lineage>
        <taxon>Bacteria</taxon>
        <taxon>Bacillati</taxon>
        <taxon>Actinomycetota</taxon>
        <taxon>Actinomycetes</taxon>
        <taxon>Micrococcales</taxon>
        <taxon>Microbacteriaceae</taxon>
        <taxon>Microbacterium</taxon>
    </lineage>
</organism>
<keyword evidence="2" id="KW-1185">Reference proteome</keyword>
<evidence type="ECO:0000313" key="2">
    <source>
        <dbReference type="Proteomes" id="UP001597042"/>
    </source>
</evidence>
<proteinExistence type="predicted"/>
<gene>
    <name evidence="1" type="ORF">ACFQZV_09665</name>
</gene>
<reference evidence="2" key="1">
    <citation type="journal article" date="2019" name="Int. J. Syst. Evol. Microbiol.">
        <title>The Global Catalogue of Microorganisms (GCM) 10K type strain sequencing project: providing services to taxonomists for standard genome sequencing and annotation.</title>
        <authorList>
            <consortium name="The Broad Institute Genomics Platform"/>
            <consortium name="The Broad Institute Genome Sequencing Center for Infectious Disease"/>
            <person name="Wu L."/>
            <person name="Ma J."/>
        </authorList>
    </citation>
    <scope>NUCLEOTIDE SEQUENCE [LARGE SCALE GENOMIC DNA]</scope>
    <source>
        <strain evidence="2">CCUG 50754</strain>
    </source>
</reference>
<evidence type="ECO:0000313" key="1">
    <source>
        <dbReference type="EMBL" id="MFD0781556.1"/>
    </source>
</evidence>
<comment type="caution">
    <text evidence="1">The sequence shown here is derived from an EMBL/GenBank/DDBJ whole genome shotgun (WGS) entry which is preliminary data.</text>
</comment>
<sequence>MGSPFLYYTDDRLSSAELSAARLDGHVVEVGDAYIPADAVETAALRAESLRDVLGTTLAASHLTAAWIHGAGHEAPVRHTVQRAVQRRIHAVLDARVRYRDSRVEVDDLVLIGGMWVTSVPRTLADLARVDDDDHRHALALLIALTPTEVPHALEWLRTHRGVPGKRVAIAALRTAGQEDWTR</sequence>
<name>A0ABW2ZSJ9_9MICO</name>
<protein>
    <recommendedName>
        <fullName evidence="3">AbiEi antitoxin C-terminal domain-containing protein</fullName>
    </recommendedName>
</protein>
<dbReference type="EMBL" id="JBHTIM010000001">
    <property type="protein sequence ID" value="MFD0781556.1"/>
    <property type="molecule type" value="Genomic_DNA"/>
</dbReference>
<accession>A0ABW2ZSJ9</accession>
<dbReference type="Proteomes" id="UP001597042">
    <property type="component" value="Unassembled WGS sequence"/>
</dbReference>
<evidence type="ECO:0008006" key="3">
    <source>
        <dbReference type="Google" id="ProtNLM"/>
    </source>
</evidence>